<dbReference type="RefSeq" id="WP_243112898.1">
    <property type="nucleotide sequence ID" value="NZ_JAJUFJ010000001.1"/>
</dbReference>
<dbReference type="InterPro" id="IPR050992">
    <property type="entry name" value="CheZ_family_phosphatases"/>
</dbReference>
<dbReference type="Gene3D" id="3.40.1550.10">
    <property type="entry name" value="CheC-like"/>
    <property type="match status" value="1"/>
</dbReference>
<accession>A0A4Z0YMM8</accession>
<protein>
    <submittedName>
        <fullName evidence="4">CheY-P phosphatase CheC</fullName>
        <ecNumber evidence="4">3.-.-.-</ecNumber>
    </submittedName>
</protein>
<feature type="domain" description="CheC-like protein" evidence="3">
    <location>
        <begin position="12"/>
        <end position="49"/>
    </location>
</feature>
<reference evidence="4 5" key="1">
    <citation type="submission" date="2019-04" db="EMBL/GenBank/DDBJ databases">
        <authorList>
            <person name="Poehlein A."/>
            <person name="Bengelsdorf F.R."/>
            <person name="Duerre P."/>
            <person name="Daniel R."/>
        </authorList>
    </citation>
    <scope>NUCLEOTIDE SEQUENCE [LARGE SCALE GENOMIC DNA]</scope>
    <source>
        <strain evidence="4 5">BS-1</strain>
    </source>
</reference>
<dbReference type="PANTHER" id="PTHR43693">
    <property type="entry name" value="PROTEIN PHOSPHATASE CHEZ"/>
    <property type="match status" value="1"/>
</dbReference>
<sequence length="207" mass="21945">MTILNLEQLNDMHIDVLKELGNIGAGNAATSLSQMLNTEVDMSTPIVKILDISDAANLLGGPENVVIGILSKLSGDIEGIMMFIIEQDFAKTILTSLLGVKEVSCDKLSDMELSAISEIGNIMIAAYTGSIGTLSQMNLKTTVPAITVDMVGALLSVPALEMGSVSDKIIFIEDDFLSGTKDVTANMLLVPSIDSLNRLMEKLGIAL</sequence>
<dbReference type="SUPFAM" id="SSF103039">
    <property type="entry name" value="CheC-like"/>
    <property type="match status" value="1"/>
</dbReference>
<evidence type="ECO:0000313" key="4">
    <source>
        <dbReference type="EMBL" id="TGJ77912.1"/>
    </source>
</evidence>
<dbReference type="Pfam" id="PF04509">
    <property type="entry name" value="CheC"/>
    <property type="match status" value="1"/>
</dbReference>
<comment type="caution">
    <text evidence="4">The sequence shown here is derived from an EMBL/GenBank/DDBJ whole genome shotgun (WGS) entry which is preliminary data.</text>
</comment>
<dbReference type="GO" id="GO:0006935">
    <property type="term" value="P:chemotaxis"/>
    <property type="evidence" value="ECO:0007669"/>
    <property type="project" value="UniProtKB-KW"/>
</dbReference>
<dbReference type="InterPro" id="IPR028976">
    <property type="entry name" value="CheC-like_sf"/>
</dbReference>
<dbReference type="EC" id="3.-.-.-" evidence="4"/>
<gene>
    <name evidence="4" type="primary">cheC</name>
    <name evidence="4" type="ORF">CAGA_03210</name>
</gene>
<keyword evidence="1" id="KW-0145">Chemotaxis</keyword>
<dbReference type="Proteomes" id="UP000297714">
    <property type="component" value="Unassembled WGS sequence"/>
</dbReference>
<evidence type="ECO:0000313" key="5">
    <source>
        <dbReference type="Proteomes" id="UP000297714"/>
    </source>
</evidence>
<dbReference type="GO" id="GO:0016787">
    <property type="term" value="F:hydrolase activity"/>
    <property type="evidence" value="ECO:0007669"/>
    <property type="project" value="UniProtKB-KW"/>
</dbReference>
<evidence type="ECO:0000256" key="2">
    <source>
        <dbReference type="ARBA" id="ARBA00022801"/>
    </source>
</evidence>
<name>A0A4Z0YMM8_9FIRM</name>
<dbReference type="InterPro" id="IPR007597">
    <property type="entry name" value="CheC"/>
</dbReference>
<organism evidence="4 5">
    <name type="scientific">Caproiciproducens galactitolivorans</name>
    <dbReference type="NCBI Taxonomy" id="642589"/>
    <lineage>
        <taxon>Bacteria</taxon>
        <taxon>Bacillati</taxon>
        <taxon>Bacillota</taxon>
        <taxon>Clostridia</taxon>
        <taxon>Eubacteriales</taxon>
        <taxon>Acutalibacteraceae</taxon>
        <taxon>Caproiciproducens</taxon>
    </lineage>
</organism>
<dbReference type="AlphaFoldDB" id="A0A4Z0YMM8"/>
<keyword evidence="2 4" id="KW-0378">Hydrolase</keyword>
<keyword evidence="5" id="KW-1185">Reference proteome</keyword>
<proteinExistence type="predicted"/>
<dbReference type="PANTHER" id="PTHR43693:SF1">
    <property type="entry name" value="PROTEIN PHOSPHATASE CHEZ"/>
    <property type="match status" value="1"/>
</dbReference>
<dbReference type="CDD" id="cd17909">
    <property type="entry name" value="CheC_ClassI"/>
    <property type="match status" value="1"/>
</dbReference>
<evidence type="ECO:0000256" key="1">
    <source>
        <dbReference type="ARBA" id="ARBA00022500"/>
    </source>
</evidence>
<evidence type="ECO:0000259" key="3">
    <source>
        <dbReference type="Pfam" id="PF04509"/>
    </source>
</evidence>
<dbReference type="EMBL" id="SRMQ01000001">
    <property type="protein sequence ID" value="TGJ77912.1"/>
    <property type="molecule type" value="Genomic_DNA"/>
</dbReference>